<comment type="function">
    <text evidence="19">Very long-chain specific acyl-CoA dehydrogenase is one of the acyl-CoA dehydrogenases that catalyze the first step of mitochondrial fatty acid beta-oxidation, an aerobic process breaking down fatty acids into acetyl-CoA and allowing the production of energy from fats. The first step of fatty acid beta-oxidation consists in the removal of one hydrogen from C-2 and C-3 of the straight-chain fatty acyl-CoA thioester, resulting in the formation of trans-2-enoyl-CoA. Among the different mitochondrial acyl-CoA dehydrogenases, very long-chain specific acyl-CoA dehydrogenase acts specifically on acyl-CoAs with saturated 12 to 24 carbons long primary chains.</text>
</comment>
<dbReference type="EMBL" id="JANIIK010000118">
    <property type="protein sequence ID" value="KAJ3585265.1"/>
    <property type="molecule type" value="Genomic_DNA"/>
</dbReference>
<dbReference type="InterPro" id="IPR006091">
    <property type="entry name" value="Acyl-CoA_Oxase/DH_mid-dom"/>
</dbReference>
<evidence type="ECO:0000313" key="33">
    <source>
        <dbReference type="EMBL" id="KAJ3585265.1"/>
    </source>
</evidence>
<keyword evidence="11" id="KW-0809">Transit peptide</keyword>
<dbReference type="FunFam" id="1.10.540.10:FF:000001">
    <property type="entry name" value="Very long-chain-specific acyl-CoA dehydrogenase, mitochondrial"/>
    <property type="match status" value="1"/>
</dbReference>
<dbReference type="FunFam" id="1.20.140.10:FF:000008">
    <property type="entry name" value="acyl-CoA dehydrogenase family member 9, mitochondrial"/>
    <property type="match status" value="1"/>
</dbReference>
<evidence type="ECO:0000256" key="18">
    <source>
        <dbReference type="ARBA" id="ARBA00040902"/>
    </source>
</evidence>
<dbReference type="InterPro" id="IPR013786">
    <property type="entry name" value="AcylCoA_DH/ox_N"/>
</dbReference>
<dbReference type="OrthoDB" id="2588832at2759"/>
<dbReference type="InterPro" id="IPR046373">
    <property type="entry name" value="Acyl-CoA_Oxase/DH_mid-dom_sf"/>
</dbReference>
<feature type="domain" description="Acyl-CoA dehydrogenase/oxidase N-terminal" evidence="31">
    <location>
        <begin position="89"/>
        <end position="194"/>
    </location>
</feature>
<comment type="cofactor">
    <cofactor evidence="1 28">
        <name>FAD</name>
        <dbReference type="ChEBI" id="CHEBI:57692"/>
    </cofactor>
</comment>
<evidence type="ECO:0000256" key="4">
    <source>
        <dbReference type="ARBA" id="ARBA00009347"/>
    </source>
</evidence>
<evidence type="ECO:0000256" key="10">
    <source>
        <dbReference type="ARBA" id="ARBA00022832"/>
    </source>
</evidence>
<dbReference type="CDD" id="cd01161">
    <property type="entry name" value="VLCAD"/>
    <property type="match status" value="1"/>
</dbReference>
<comment type="caution">
    <text evidence="33">The sequence shown here is derived from an EMBL/GenBank/DDBJ whole genome shotgun (WGS) entry which is preliminary data.</text>
</comment>
<comment type="subunit">
    <text evidence="20">Homodimer. Homodimerizes after import into the mitochondrion.</text>
</comment>
<keyword evidence="14" id="KW-0443">Lipid metabolism</keyword>
<evidence type="ECO:0000256" key="15">
    <source>
        <dbReference type="ARBA" id="ARBA00023128"/>
    </source>
</evidence>
<organism evidence="33 34">
    <name type="scientific">Muraenolepis orangiensis</name>
    <name type="common">Patagonian moray cod</name>
    <dbReference type="NCBI Taxonomy" id="630683"/>
    <lineage>
        <taxon>Eukaryota</taxon>
        <taxon>Metazoa</taxon>
        <taxon>Chordata</taxon>
        <taxon>Craniata</taxon>
        <taxon>Vertebrata</taxon>
        <taxon>Euteleostomi</taxon>
        <taxon>Actinopterygii</taxon>
        <taxon>Neopterygii</taxon>
        <taxon>Teleostei</taxon>
        <taxon>Neoteleostei</taxon>
        <taxon>Acanthomorphata</taxon>
        <taxon>Zeiogadaria</taxon>
        <taxon>Gadariae</taxon>
        <taxon>Gadiformes</taxon>
        <taxon>Muraenolepidoidei</taxon>
        <taxon>Muraenolepididae</taxon>
        <taxon>Muraenolepis</taxon>
    </lineage>
</organism>
<evidence type="ECO:0000256" key="12">
    <source>
        <dbReference type="ARBA" id="ARBA00022990"/>
    </source>
</evidence>
<keyword evidence="9 28" id="KW-0274">FAD</keyword>
<comment type="catalytic activity">
    <reaction evidence="23">
        <text>tetracosanoyl-CoA + oxidized [electron-transfer flavoprotein] + H(+) = (2E)-tetracosenoyl-CoA + reduced [electron-transfer flavoprotein]</text>
        <dbReference type="Rhea" id="RHEA:47232"/>
        <dbReference type="Rhea" id="RHEA-COMP:10685"/>
        <dbReference type="Rhea" id="RHEA-COMP:10686"/>
        <dbReference type="ChEBI" id="CHEBI:15378"/>
        <dbReference type="ChEBI" id="CHEBI:57692"/>
        <dbReference type="ChEBI" id="CHEBI:58307"/>
        <dbReference type="ChEBI" id="CHEBI:65052"/>
        <dbReference type="ChEBI" id="CHEBI:74693"/>
    </reaction>
    <physiologicalReaction direction="left-to-right" evidence="23">
        <dbReference type="Rhea" id="RHEA:47233"/>
    </physiologicalReaction>
</comment>
<evidence type="ECO:0000256" key="6">
    <source>
        <dbReference type="ARBA" id="ARBA00022630"/>
    </source>
</evidence>
<dbReference type="Gene3D" id="1.20.140.10">
    <property type="entry name" value="Butyryl-CoA Dehydrogenase, subunit A, domain 3"/>
    <property type="match status" value="2"/>
</dbReference>
<dbReference type="SUPFAM" id="SSF56645">
    <property type="entry name" value="Acyl-CoA dehydrogenase NM domain-like"/>
    <property type="match status" value="1"/>
</dbReference>
<comment type="similarity">
    <text evidence="4 28">Belongs to the acyl-CoA dehydrogenase family.</text>
</comment>
<evidence type="ECO:0000256" key="25">
    <source>
        <dbReference type="ARBA" id="ARBA00049050"/>
    </source>
</evidence>
<dbReference type="InterPro" id="IPR009075">
    <property type="entry name" value="AcylCo_DH/oxidase_C"/>
</dbReference>
<comment type="catalytic activity">
    <reaction evidence="25">
        <text>a very-long-chain 2,3-saturated fatty acyl-CoA + oxidized [electron-transfer flavoprotein] + H(+) = a very-long-chain (2E)-enoyl-CoA + reduced [electron-transfer flavoprotein]</text>
        <dbReference type="Rhea" id="RHEA:19181"/>
        <dbReference type="Rhea" id="RHEA-COMP:10685"/>
        <dbReference type="Rhea" id="RHEA-COMP:10686"/>
        <dbReference type="ChEBI" id="CHEBI:15378"/>
        <dbReference type="ChEBI" id="CHEBI:57692"/>
        <dbReference type="ChEBI" id="CHEBI:58307"/>
        <dbReference type="ChEBI" id="CHEBI:83724"/>
        <dbReference type="ChEBI" id="CHEBI:83728"/>
        <dbReference type="EC" id="1.3.8.9"/>
    </reaction>
    <physiologicalReaction direction="left-to-right" evidence="25">
        <dbReference type="Rhea" id="RHEA:19182"/>
    </physiologicalReaction>
</comment>
<keyword evidence="13 28" id="KW-0560">Oxidoreductase</keyword>
<dbReference type="GO" id="GO:0005743">
    <property type="term" value="C:mitochondrial inner membrane"/>
    <property type="evidence" value="ECO:0007669"/>
    <property type="project" value="UniProtKB-SubCell"/>
</dbReference>
<feature type="domain" description="Acyl-CoA dehydrogenase/oxidase C-terminal" evidence="29">
    <location>
        <begin position="312"/>
        <end position="458"/>
    </location>
</feature>
<evidence type="ECO:0000259" key="29">
    <source>
        <dbReference type="Pfam" id="PF00441"/>
    </source>
</evidence>
<dbReference type="FunFam" id="2.40.110.10:FF:000006">
    <property type="entry name" value="very long-chain specific acyl-CoA dehydrogenase, mitochondrial"/>
    <property type="match status" value="1"/>
</dbReference>
<protein>
    <recommendedName>
        <fullName evidence="18">Very long-chain specific acyl-CoA dehydrogenase, mitochondrial</fullName>
        <ecNumber evidence="17">1.3.8.9</ecNumber>
    </recommendedName>
</protein>
<comment type="pathway">
    <text evidence="3">Lipid metabolism; mitochondrial fatty acid beta-oxidation.</text>
</comment>
<evidence type="ECO:0000259" key="31">
    <source>
        <dbReference type="Pfam" id="PF02771"/>
    </source>
</evidence>
<dbReference type="EC" id="1.3.8.9" evidence="17"/>
<evidence type="ECO:0000256" key="19">
    <source>
        <dbReference type="ARBA" id="ARBA00045422"/>
    </source>
</evidence>
<evidence type="ECO:0000256" key="27">
    <source>
        <dbReference type="ARBA" id="ARBA00049224"/>
    </source>
</evidence>
<dbReference type="Pfam" id="PF02770">
    <property type="entry name" value="Acyl-CoA_dh_M"/>
    <property type="match status" value="1"/>
</dbReference>
<dbReference type="InterPro" id="IPR036250">
    <property type="entry name" value="AcylCo_DH-like_C"/>
</dbReference>
<dbReference type="GO" id="GO:0000062">
    <property type="term" value="F:fatty-acyl-CoA binding"/>
    <property type="evidence" value="ECO:0007669"/>
    <property type="project" value="TreeGrafter"/>
</dbReference>
<evidence type="ECO:0000256" key="11">
    <source>
        <dbReference type="ARBA" id="ARBA00022946"/>
    </source>
</evidence>
<dbReference type="Pfam" id="PF21343">
    <property type="entry name" value="ACAD9-ACADV_C"/>
    <property type="match status" value="1"/>
</dbReference>
<dbReference type="InterPro" id="IPR049448">
    <property type="entry name" value="ACAD9/ACADV-like_C"/>
</dbReference>
<keyword evidence="8" id="KW-0702">S-nitrosylation</keyword>
<dbReference type="Gene3D" id="1.10.540.10">
    <property type="entry name" value="Acyl-CoA dehydrogenase/oxidase, N-terminal domain"/>
    <property type="match status" value="1"/>
</dbReference>
<dbReference type="Pfam" id="PF02771">
    <property type="entry name" value="Acyl-CoA_dh_N"/>
    <property type="match status" value="1"/>
</dbReference>
<dbReference type="Gene3D" id="2.40.110.10">
    <property type="entry name" value="Butyryl-CoA Dehydrogenase, subunit A, domain 2"/>
    <property type="match status" value="1"/>
</dbReference>
<keyword evidence="15" id="KW-0496">Mitochondrion</keyword>
<proteinExistence type="inferred from homology"/>
<comment type="catalytic activity">
    <reaction evidence="22">
        <text>oxidized [electron-transfer flavoprotein] + hexadecanoyl-CoA + H(+) = (2E)-hexadecenoyl-CoA + reduced [electron-transfer flavoprotein]</text>
        <dbReference type="Rhea" id="RHEA:43448"/>
        <dbReference type="Rhea" id="RHEA-COMP:10685"/>
        <dbReference type="Rhea" id="RHEA-COMP:10686"/>
        <dbReference type="ChEBI" id="CHEBI:15378"/>
        <dbReference type="ChEBI" id="CHEBI:57379"/>
        <dbReference type="ChEBI" id="CHEBI:57692"/>
        <dbReference type="ChEBI" id="CHEBI:58307"/>
        <dbReference type="ChEBI" id="CHEBI:61526"/>
    </reaction>
    <physiologicalReaction direction="left-to-right" evidence="22">
        <dbReference type="Rhea" id="RHEA:43449"/>
    </physiologicalReaction>
</comment>
<evidence type="ECO:0000256" key="21">
    <source>
        <dbReference type="ARBA" id="ARBA00047893"/>
    </source>
</evidence>
<dbReference type="AlphaFoldDB" id="A0A9Q0I4S6"/>
<evidence type="ECO:0000256" key="5">
    <source>
        <dbReference type="ARBA" id="ARBA00022553"/>
    </source>
</evidence>
<dbReference type="GO" id="GO:0006631">
    <property type="term" value="P:fatty acid metabolic process"/>
    <property type="evidence" value="ECO:0007669"/>
    <property type="project" value="UniProtKB-KW"/>
</dbReference>
<evidence type="ECO:0000256" key="22">
    <source>
        <dbReference type="ARBA" id="ARBA00047916"/>
    </source>
</evidence>
<dbReference type="InterPro" id="IPR037069">
    <property type="entry name" value="AcylCoA_DH/ox_N_sf"/>
</dbReference>
<comment type="subcellular location">
    <subcellularLocation>
        <location evidence="2">Mitochondrion inner membrane</location>
        <topology evidence="2">Peripheral membrane protein</topology>
    </subcellularLocation>
</comment>
<dbReference type="SUPFAM" id="SSF47203">
    <property type="entry name" value="Acyl-CoA dehydrogenase C-terminal domain-like"/>
    <property type="match status" value="1"/>
</dbReference>
<keyword evidence="7" id="KW-0999">Mitochondrion inner membrane</keyword>
<reference evidence="33" key="1">
    <citation type="submission" date="2022-07" db="EMBL/GenBank/DDBJ databases">
        <title>Chromosome-level genome of Muraenolepis orangiensis.</title>
        <authorList>
            <person name="Kim J."/>
        </authorList>
    </citation>
    <scope>NUCLEOTIDE SEQUENCE</scope>
    <source>
        <strain evidence="33">KU_S4_2022</strain>
        <tissue evidence="33">Muscle</tissue>
    </source>
</reference>
<comment type="catalytic activity">
    <reaction evidence="21">
        <text>dodecanoyl-CoA + oxidized [electron-transfer flavoprotein] + H(+) = (2E)-dodecenoyl-CoA + reduced [electron-transfer flavoprotein]</text>
        <dbReference type="Rhea" id="RHEA:47296"/>
        <dbReference type="Rhea" id="RHEA-COMP:10685"/>
        <dbReference type="Rhea" id="RHEA-COMP:10686"/>
        <dbReference type="ChEBI" id="CHEBI:15378"/>
        <dbReference type="ChEBI" id="CHEBI:57330"/>
        <dbReference type="ChEBI" id="CHEBI:57375"/>
        <dbReference type="ChEBI" id="CHEBI:57692"/>
        <dbReference type="ChEBI" id="CHEBI:58307"/>
    </reaction>
    <physiologicalReaction direction="left-to-right" evidence="21">
        <dbReference type="Rhea" id="RHEA:47297"/>
    </physiologicalReaction>
</comment>
<comment type="catalytic activity">
    <reaction evidence="27">
        <text>octadecanoyl-CoA + oxidized [electron-transfer flavoprotein] + H(+) = (2E)-octadecenoyl-CoA + reduced [electron-transfer flavoprotein]</text>
        <dbReference type="Rhea" id="RHEA:47240"/>
        <dbReference type="Rhea" id="RHEA-COMP:10685"/>
        <dbReference type="Rhea" id="RHEA-COMP:10686"/>
        <dbReference type="ChEBI" id="CHEBI:15378"/>
        <dbReference type="ChEBI" id="CHEBI:57394"/>
        <dbReference type="ChEBI" id="CHEBI:57692"/>
        <dbReference type="ChEBI" id="CHEBI:58307"/>
        <dbReference type="ChEBI" id="CHEBI:71412"/>
    </reaction>
    <physiologicalReaction direction="left-to-right" evidence="27">
        <dbReference type="Rhea" id="RHEA:47241"/>
    </physiologicalReaction>
</comment>
<evidence type="ECO:0000256" key="16">
    <source>
        <dbReference type="ARBA" id="ARBA00023136"/>
    </source>
</evidence>
<evidence type="ECO:0000256" key="28">
    <source>
        <dbReference type="RuleBase" id="RU362125"/>
    </source>
</evidence>
<dbReference type="Pfam" id="PF00441">
    <property type="entry name" value="Acyl-CoA_dh_1"/>
    <property type="match status" value="1"/>
</dbReference>
<comment type="catalytic activity">
    <reaction evidence="26">
        <text>eicosanoyl-CoA + oxidized [electron-transfer flavoprotein] + H(+) = (2E)-eicosenoyl-CoA + reduced [electron-transfer flavoprotein]</text>
        <dbReference type="Rhea" id="RHEA:47236"/>
        <dbReference type="Rhea" id="RHEA-COMP:10685"/>
        <dbReference type="Rhea" id="RHEA-COMP:10686"/>
        <dbReference type="ChEBI" id="CHEBI:15378"/>
        <dbReference type="ChEBI" id="CHEBI:57380"/>
        <dbReference type="ChEBI" id="CHEBI:57692"/>
        <dbReference type="ChEBI" id="CHEBI:58307"/>
        <dbReference type="ChEBI" id="CHEBI:74691"/>
    </reaction>
    <physiologicalReaction direction="left-to-right" evidence="26">
        <dbReference type="Rhea" id="RHEA:47237"/>
    </physiologicalReaction>
</comment>
<evidence type="ECO:0000256" key="23">
    <source>
        <dbReference type="ARBA" id="ARBA00048086"/>
    </source>
</evidence>
<evidence type="ECO:0000256" key="3">
    <source>
        <dbReference type="ARBA" id="ARBA00005198"/>
    </source>
</evidence>
<feature type="domain" description="ACAD9/ACADV-like C-terminal" evidence="32">
    <location>
        <begin position="528"/>
        <end position="615"/>
    </location>
</feature>
<evidence type="ECO:0000256" key="8">
    <source>
        <dbReference type="ARBA" id="ARBA00022799"/>
    </source>
</evidence>
<dbReference type="PANTHER" id="PTHR43884">
    <property type="entry name" value="ACYL-COA DEHYDROGENASE"/>
    <property type="match status" value="1"/>
</dbReference>
<evidence type="ECO:0000256" key="24">
    <source>
        <dbReference type="ARBA" id="ARBA00049038"/>
    </source>
</evidence>
<evidence type="ECO:0000313" key="34">
    <source>
        <dbReference type="Proteomes" id="UP001148018"/>
    </source>
</evidence>
<evidence type="ECO:0000256" key="1">
    <source>
        <dbReference type="ARBA" id="ARBA00001974"/>
    </source>
</evidence>
<evidence type="ECO:0000259" key="30">
    <source>
        <dbReference type="Pfam" id="PF02770"/>
    </source>
</evidence>
<dbReference type="InterPro" id="IPR006089">
    <property type="entry name" value="Acyl-CoA_DH_CS"/>
</dbReference>
<accession>A0A9Q0I4S6</accession>
<evidence type="ECO:0000256" key="14">
    <source>
        <dbReference type="ARBA" id="ARBA00023098"/>
    </source>
</evidence>
<name>A0A9Q0I4S6_9TELE</name>
<dbReference type="GO" id="GO:0050660">
    <property type="term" value="F:flavin adenine dinucleotide binding"/>
    <property type="evidence" value="ECO:0007669"/>
    <property type="project" value="InterPro"/>
</dbReference>
<evidence type="ECO:0000256" key="13">
    <source>
        <dbReference type="ARBA" id="ARBA00023002"/>
    </source>
</evidence>
<dbReference type="PROSITE" id="PS00073">
    <property type="entry name" value="ACYL_COA_DH_2"/>
    <property type="match status" value="1"/>
</dbReference>
<evidence type="ECO:0000256" key="2">
    <source>
        <dbReference type="ARBA" id="ARBA00004637"/>
    </source>
</evidence>
<feature type="domain" description="Acyl-CoA oxidase/dehydrogenase middle" evidence="30">
    <location>
        <begin position="198"/>
        <end position="300"/>
    </location>
</feature>
<keyword evidence="34" id="KW-1185">Reference proteome</keyword>
<dbReference type="PROSITE" id="PS00072">
    <property type="entry name" value="ACYL_COA_DH_1"/>
    <property type="match status" value="1"/>
</dbReference>
<evidence type="ECO:0000256" key="9">
    <source>
        <dbReference type="ARBA" id="ARBA00022827"/>
    </source>
</evidence>
<dbReference type="PANTHER" id="PTHR43884:SF11">
    <property type="entry name" value="VERY LONG-CHAIN SPECIFIC ACYL-COA DEHYDROGENASE, MITOCHONDRIAL"/>
    <property type="match status" value="1"/>
</dbReference>
<evidence type="ECO:0000256" key="20">
    <source>
        <dbReference type="ARBA" id="ARBA00046812"/>
    </source>
</evidence>
<gene>
    <name evidence="33" type="ORF">NHX12_013986</name>
</gene>
<keyword evidence="6 28" id="KW-0285">Flavoprotein</keyword>
<keyword evidence="10" id="KW-0276">Fatty acid metabolism</keyword>
<comment type="catalytic activity">
    <reaction evidence="24">
        <text>tetradecanoyl-CoA + oxidized [electron-transfer flavoprotein] + H(+) = (2E)-tetradecenoyl-CoA + reduced [electron-transfer flavoprotein]</text>
        <dbReference type="Rhea" id="RHEA:47316"/>
        <dbReference type="Rhea" id="RHEA-COMP:10685"/>
        <dbReference type="Rhea" id="RHEA-COMP:10686"/>
        <dbReference type="ChEBI" id="CHEBI:15378"/>
        <dbReference type="ChEBI" id="CHEBI:57385"/>
        <dbReference type="ChEBI" id="CHEBI:57692"/>
        <dbReference type="ChEBI" id="CHEBI:58307"/>
        <dbReference type="ChEBI" id="CHEBI:61405"/>
    </reaction>
    <physiologicalReaction direction="left-to-right" evidence="24">
        <dbReference type="Rhea" id="RHEA:47317"/>
    </physiologicalReaction>
</comment>
<keyword evidence="12" id="KW-0007">Acetylation</keyword>
<keyword evidence="5" id="KW-0597">Phosphoprotein</keyword>
<evidence type="ECO:0000256" key="26">
    <source>
        <dbReference type="ARBA" id="ARBA00049140"/>
    </source>
</evidence>
<dbReference type="InterPro" id="IPR009100">
    <property type="entry name" value="AcylCoA_DH/oxidase_NM_dom_sf"/>
</dbReference>
<evidence type="ECO:0000256" key="7">
    <source>
        <dbReference type="ARBA" id="ARBA00022792"/>
    </source>
</evidence>
<evidence type="ECO:0000256" key="17">
    <source>
        <dbReference type="ARBA" id="ARBA00039034"/>
    </source>
</evidence>
<sequence length="623" mass="66823">MLLRTVSQSSTVLRGSIRGIKPAVSGSQQSRAGAEGARRYASQAAESAVGTAGSKVEKKTVPVESKSFAANIFKGQIMLNEEQDQFLRELVGPVAKFFEEVNDPAKNDALEKVEDHTMQGLKEMGAFGLQVPADFGGLGLTNTQYARLVEIVGMHDLGVGITLGAHQSIGFKGILLFGNPAQKEKYLPKLATGENIAAFCLTEAGSGSDAASIKSTAVPSPCGQFFTLNGGKIWISNGGLAEIFTVFAKTPVKDPKTGETRDKVTAFVVERSFGGVTHGPPEKKMGIKASNTAEVYFENVRVPADCVLGEVGGGFKVAMNILNNGRFGMAAALSGTMRASLAQAVDHAANRTQFGSKIHTYGAIQEKLARMTMMQYVTESMAYMISGNMDSGASEFQIEAAISKIFASEAAWTVTDECIQIMGGMGFMKDSGVERVMRDLRIFRIFEGTNDILRLFVALNGFQSAGTQLKSLQRAMKSPLGNAGLLAEELTKRAKRKAGLASGLTLQGNIHPELAQSGDLTVKAIEQFDEQFVLKRVADCAIDLYAMGVVLSRASRSLSQGHPSAQHEKMLCETWCVEAHDRITRDLRTLRSSQSRQLFNNLRAISAAVVENGGVVSPHPLGF</sequence>
<dbReference type="Proteomes" id="UP001148018">
    <property type="component" value="Unassembled WGS sequence"/>
</dbReference>
<dbReference type="GO" id="GO:0017099">
    <property type="term" value="F:very-long-chain fatty acyl-CoA dehydrogenase activity"/>
    <property type="evidence" value="ECO:0007669"/>
    <property type="project" value="UniProtKB-EC"/>
</dbReference>
<keyword evidence="16" id="KW-0472">Membrane</keyword>
<evidence type="ECO:0000259" key="32">
    <source>
        <dbReference type="Pfam" id="PF21343"/>
    </source>
</evidence>